<evidence type="ECO:0000259" key="4">
    <source>
        <dbReference type="Pfam" id="PF16135"/>
    </source>
</evidence>
<keyword evidence="2" id="KW-0539">Nucleus</keyword>
<evidence type="ECO:0000256" key="3">
    <source>
        <dbReference type="SAM" id="MobiDB-lite"/>
    </source>
</evidence>
<dbReference type="PANTHER" id="PTHR47025:SF7">
    <property type="entry name" value="ACYL-COA N-ACYLTRANSFERASE WITH RING_FYVE_PHD-TYPE ZINC FINGER DOMAIN-CONTAINING PROTEIN"/>
    <property type="match status" value="1"/>
</dbReference>
<dbReference type="GO" id="GO:0000977">
    <property type="term" value="F:RNA polymerase II transcription regulatory region sequence-specific DNA binding"/>
    <property type="evidence" value="ECO:0007669"/>
    <property type="project" value="TreeGrafter"/>
</dbReference>
<dbReference type="AlphaFoldDB" id="M8AJB8"/>
<reference evidence="5" key="1">
    <citation type="submission" date="2015-06" db="UniProtKB">
        <authorList>
            <consortium name="EnsemblPlants"/>
        </authorList>
    </citation>
    <scope>IDENTIFICATION</scope>
</reference>
<evidence type="ECO:0000313" key="5">
    <source>
        <dbReference type="EnsemblPlants" id="EMT04581"/>
    </source>
</evidence>
<proteinExistence type="predicted"/>
<dbReference type="EnsemblPlants" id="EMT04581">
    <property type="protein sequence ID" value="EMT04581"/>
    <property type="gene ID" value="F775_08444"/>
</dbReference>
<feature type="compositionally biased region" description="Polar residues" evidence="3">
    <location>
        <begin position="437"/>
        <end position="449"/>
    </location>
</feature>
<dbReference type="ExpressionAtlas" id="M8AJB8">
    <property type="expression patterns" value="baseline"/>
</dbReference>
<dbReference type="PANTHER" id="PTHR47025">
    <property type="entry name" value="AUTOIMMUNE REGULATOR"/>
    <property type="match status" value="1"/>
</dbReference>
<feature type="region of interest" description="Disordered" evidence="3">
    <location>
        <begin position="436"/>
        <end position="459"/>
    </location>
</feature>
<dbReference type="GO" id="GO:0005634">
    <property type="term" value="C:nucleus"/>
    <property type="evidence" value="ECO:0007669"/>
    <property type="project" value="UniProtKB-SubCell"/>
</dbReference>
<dbReference type="GO" id="GO:0042393">
    <property type="term" value="F:histone binding"/>
    <property type="evidence" value="ECO:0007669"/>
    <property type="project" value="TreeGrafter"/>
</dbReference>
<protein>
    <recommendedName>
        <fullName evidence="4">Tify domain-containing protein</fullName>
    </recommendedName>
</protein>
<dbReference type="GO" id="GO:0045944">
    <property type="term" value="P:positive regulation of transcription by RNA polymerase II"/>
    <property type="evidence" value="ECO:0007669"/>
    <property type="project" value="TreeGrafter"/>
</dbReference>
<feature type="domain" description="Tify" evidence="4">
    <location>
        <begin position="238"/>
        <end position="291"/>
    </location>
</feature>
<sequence>MQPEQRGGANAVGAAVRINGVADLLPFLLGVPVTYRFAKHNASLEGFVAERGYACACDSSCGYRRGGKGQPASREPELLQASDVMAEQPAWAAPAQQAFNFDITSEEANAGLSLLDLRGNNPASEAEPMDGIEWPSTEHSLSLIDAVEQIENAARGDHEMPDVVEVRITTGDRPRDIGLSTATHVKVKVMETKYQSVRTSETKYKPESLLKDVRGLLSTGLLEGFRVTYKKNGVEMTGRIDGQRYSCGCMQCDYSNIMNACEFEQHAGQLTNNQNDHIFLDSGISLYKLIQVLKYKRLDLLGDLIEEQTGLAPNLIEYGKWKGSDNLYVGLPFLCIVTISASFQVENNGFVDAPSHHCSTQRFCKYMHFECHKPSEYQIDFSFHSNSTASLQESAAGVTSHRTLATTSANSLKKSTSNHISNLSWSAFRRPRWQYKRGSTQTSAPTLSKSPEKGTSGLSTCTSMKSVTVEIPSENITDPLSPEDIKPNFAADAAVISTSSECDPIDLAFSLSSPISIVQEPPLSHHMDSKTKEPRRTKVRDNSLHPLVFKEGGLPDLTLLTYKLKHGEVLKQGYKRGAGIVCDCCNEELTPSQFEDHAGMGKRRQPYRNIYTSEGLTLHELALKLQDSLNSNGVSSIDFSDIDDPHNIATSGKMLFIFTE</sequence>
<evidence type="ECO:0000256" key="2">
    <source>
        <dbReference type="ARBA" id="ARBA00023242"/>
    </source>
</evidence>
<name>M8AJB8_AEGTA</name>
<dbReference type="Pfam" id="PF16135">
    <property type="entry name" value="TDBD"/>
    <property type="match status" value="2"/>
</dbReference>
<evidence type="ECO:0000256" key="1">
    <source>
        <dbReference type="ARBA" id="ARBA00004123"/>
    </source>
</evidence>
<feature type="domain" description="Tify" evidence="4">
    <location>
        <begin position="577"/>
        <end position="621"/>
    </location>
</feature>
<dbReference type="GO" id="GO:0003682">
    <property type="term" value="F:chromatin binding"/>
    <property type="evidence" value="ECO:0007669"/>
    <property type="project" value="TreeGrafter"/>
</dbReference>
<accession>M8AJB8</accession>
<comment type="subcellular location">
    <subcellularLocation>
        <location evidence="1">Nucleus</location>
    </subcellularLocation>
</comment>
<organism evidence="5">
    <name type="scientific">Aegilops tauschii</name>
    <name type="common">Tausch's goatgrass</name>
    <name type="synonym">Aegilops squarrosa</name>
    <dbReference type="NCBI Taxonomy" id="37682"/>
    <lineage>
        <taxon>Eukaryota</taxon>
        <taxon>Viridiplantae</taxon>
        <taxon>Streptophyta</taxon>
        <taxon>Embryophyta</taxon>
        <taxon>Tracheophyta</taxon>
        <taxon>Spermatophyta</taxon>
        <taxon>Magnoliopsida</taxon>
        <taxon>Liliopsida</taxon>
        <taxon>Poales</taxon>
        <taxon>Poaceae</taxon>
        <taxon>BOP clade</taxon>
        <taxon>Pooideae</taxon>
        <taxon>Triticodae</taxon>
        <taxon>Triticeae</taxon>
        <taxon>Triticinae</taxon>
        <taxon>Aegilops</taxon>
    </lineage>
</organism>
<dbReference type="InterPro" id="IPR032308">
    <property type="entry name" value="TDBD"/>
</dbReference>